<organism evidence="4 5">
    <name type="scientific">Williamsia deligens</name>
    <dbReference type="NCBI Taxonomy" id="321325"/>
    <lineage>
        <taxon>Bacteria</taxon>
        <taxon>Bacillati</taxon>
        <taxon>Actinomycetota</taxon>
        <taxon>Actinomycetes</taxon>
        <taxon>Mycobacteriales</taxon>
        <taxon>Nocardiaceae</taxon>
        <taxon>Williamsia</taxon>
    </lineage>
</organism>
<dbReference type="PANTHER" id="PTHR38133">
    <property type="entry name" value="SLR1429 PROTEIN"/>
    <property type="match status" value="1"/>
</dbReference>
<accession>A0ABW3G4N0</accession>
<feature type="region of interest" description="Disordered" evidence="2">
    <location>
        <begin position="1"/>
        <end position="20"/>
    </location>
</feature>
<dbReference type="InterPro" id="IPR007527">
    <property type="entry name" value="Znf_SWIM"/>
</dbReference>
<keyword evidence="5" id="KW-1185">Reference proteome</keyword>
<feature type="region of interest" description="Disordered" evidence="2">
    <location>
        <begin position="175"/>
        <end position="198"/>
    </location>
</feature>
<feature type="domain" description="SWIM-type" evidence="3">
    <location>
        <begin position="115"/>
        <end position="150"/>
    </location>
</feature>
<dbReference type="PROSITE" id="PS50966">
    <property type="entry name" value="ZF_SWIM"/>
    <property type="match status" value="1"/>
</dbReference>
<evidence type="ECO:0000313" key="5">
    <source>
        <dbReference type="Proteomes" id="UP001597068"/>
    </source>
</evidence>
<dbReference type="RefSeq" id="WP_253646533.1">
    <property type="nucleotide sequence ID" value="NZ_BAAAMO010000002.1"/>
</dbReference>
<evidence type="ECO:0000313" key="4">
    <source>
        <dbReference type="EMBL" id="MFD0925524.1"/>
    </source>
</evidence>
<feature type="compositionally biased region" description="Basic and acidic residues" evidence="2">
    <location>
        <begin position="186"/>
        <end position="197"/>
    </location>
</feature>
<sequence length="256" mass="27612">MSPRGSGSRRKADTPLRGYGRTPWSRAVLAVADRPSDTRRVNKARGYFRERHVHDFRVRPGLVTALVQGSQLDPFETGLRFRTVEPDTVVSLLRAQDATDDLLAVARGEQPATLGAMVLPTESADLTVECSCPDDEPHCIHVLAVAYELAARIDDSPGVALAMMGADVPTLLTRMRTDPVDGSGTRADDTPPRRPTDDPFAIGVLPPLPVPADFDVLTELDADGLARALRASGVAALDVAEVVDELAELYARIRGR</sequence>
<proteinExistence type="predicted"/>
<dbReference type="Proteomes" id="UP001597068">
    <property type="component" value="Unassembled WGS sequence"/>
</dbReference>
<keyword evidence="1" id="KW-0862">Zinc</keyword>
<evidence type="ECO:0000256" key="2">
    <source>
        <dbReference type="SAM" id="MobiDB-lite"/>
    </source>
</evidence>
<evidence type="ECO:0000256" key="1">
    <source>
        <dbReference type="PROSITE-ProRule" id="PRU00325"/>
    </source>
</evidence>
<comment type="caution">
    <text evidence="4">The sequence shown here is derived from an EMBL/GenBank/DDBJ whole genome shotgun (WGS) entry which is preliminary data.</text>
</comment>
<protein>
    <recommendedName>
        <fullName evidence="3">SWIM-type domain-containing protein</fullName>
    </recommendedName>
</protein>
<dbReference type="EMBL" id="JBHTIL010000001">
    <property type="protein sequence ID" value="MFD0925524.1"/>
    <property type="molecule type" value="Genomic_DNA"/>
</dbReference>
<keyword evidence="1" id="KW-0863">Zinc-finger</keyword>
<evidence type="ECO:0000259" key="3">
    <source>
        <dbReference type="PROSITE" id="PS50966"/>
    </source>
</evidence>
<reference evidence="5" key="1">
    <citation type="journal article" date="2019" name="Int. J. Syst. Evol. Microbiol.">
        <title>The Global Catalogue of Microorganisms (GCM) 10K type strain sequencing project: providing services to taxonomists for standard genome sequencing and annotation.</title>
        <authorList>
            <consortium name="The Broad Institute Genomics Platform"/>
            <consortium name="The Broad Institute Genome Sequencing Center for Infectious Disease"/>
            <person name="Wu L."/>
            <person name="Ma J."/>
        </authorList>
    </citation>
    <scope>NUCLEOTIDE SEQUENCE [LARGE SCALE GENOMIC DNA]</scope>
    <source>
        <strain evidence="5">CCUG 50873</strain>
    </source>
</reference>
<name>A0ABW3G4N0_9NOCA</name>
<keyword evidence="1" id="KW-0479">Metal-binding</keyword>
<gene>
    <name evidence="4" type="ORF">ACFQ04_07215</name>
</gene>
<dbReference type="PANTHER" id="PTHR38133:SF1">
    <property type="entry name" value="SLR1429 PROTEIN"/>
    <property type="match status" value="1"/>
</dbReference>